<keyword evidence="1" id="KW-0418">Kinase</keyword>
<dbReference type="EMBL" id="JACHMY010000001">
    <property type="protein sequence ID" value="MBB5837867.1"/>
    <property type="molecule type" value="Genomic_DNA"/>
</dbReference>
<accession>A0A7W9J9X6</accession>
<dbReference type="AlphaFoldDB" id="A0A7W9J9X6"/>
<dbReference type="InterPro" id="IPR027417">
    <property type="entry name" value="P-loop_NTPase"/>
</dbReference>
<reference evidence="1 2" key="1">
    <citation type="submission" date="2020-08" db="EMBL/GenBank/DDBJ databases">
        <title>Sequencing the genomes of 1000 actinobacteria strains.</title>
        <authorList>
            <person name="Klenk H.-P."/>
        </authorList>
    </citation>
    <scope>NUCLEOTIDE SEQUENCE [LARGE SCALE GENOMIC DNA]</scope>
    <source>
        <strain evidence="1 2">DSM 28967</strain>
    </source>
</reference>
<dbReference type="Proteomes" id="UP000549971">
    <property type="component" value="Unassembled WGS sequence"/>
</dbReference>
<dbReference type="Gene3D" id="3.40.50.300">
    <property type="entry name" value="P-loop containing nucleotide triphosphate hydrolases"/>
    <property type="match status" value="1"/>
</dbReference>
<comment type="caution">
    <text evidence="1">The sequence shown here is derived from an EMBL/GenBank/DDBJ whole genome shotgun (WGS) entry which is preliminary data.</text>
</comment>
<proteinExistence type="predicted"/>
<dbReference type="GO" id="GO:0016301">
    <property type="term" value="F:kinase activity"/>
    <property type="evidence" value="ECO:0007669"/>
    <property type="project" value="UniProtKB-KW"/>
</dbReference>
<name>A0A7W9J9X6_9ACTN</name>
<gene>
    <name evidence="1" type="ORF">HDA39_004601</name>
</gene>
<evidence type="ECO:0000313" key="1">
    <source>
        <dbReference type="EMBL" id="MBB5837867.1"/>
    </source>
</evidence>
<organism evidence="1 2">
    <name type="scientific">Kribbella italica</name>
    <dbReference type="NCBI Taxonomy" id="1540520"/>
    <lineage>
        <taxon>Bacteria</taxon>
        <taxon>Bacillati</taxon>
        <taxon>Actinomycetota</taxon>
        <taxon>Actinomycetes</taxon>
        <taxon>Propionibacteriales</taxon>
        <taxon>Kribbellaceae</taxon>
        <taxon>Kribbella</taxon>
    </lineage>
</organism>
<dbReference type="SUPFAM" id="SSF52540">
    <property type="entry name" value="P-loop containing nucleoside triphosphate hydrolases"/>
    <property type="match status" value="1"/>
</dbReference>
<sequence length="176" mass="19387">MPDLIILRGNSASGKSTLALELQRALGPGTANVGQDHLRRVILREHDVPDGDNITFIADAVRSCLRLGYTTILEGILYSPHYGTMLRRLLAEHPGTTHVFYLDVPLDETLRRHELKPMTVPASKLREWYHRLDLLGVEGEITVDGSPGLPEVLAVLLDGIGPVTAPQQALDPDRFV</sequence>
<protein>
    <submittedName>
        <fullName evidence="1">Putative kinase</fullName>
    </submittedName>
</protein>
<evidence type="ECO:0000313" key="2">
    <source>
        <dbReference type="Proteomes" id="UP000549971"/>
    </source>
</evidence>
<dbReference type="RefSeq" id="WP_184798222.1">
    <property type="nucleotide sequence ID" value="NZ_JACHMY010000001.1"/>
</dbReference>
<keyword evidence="1" id="KW-0808">Transferase</keyword>
<dbReference type="Pfam" id="PF13671">
    <property type="entry name" value="AAA_33"/>
    <property type="match status" value="1"/>
</dbReference>
<keyword evidence="2" id="KW-1185">Reference proteome</keyword>